<protein>
    <submittedName>
        <fullName evidence="7">YIP1 family protein</fullName>
    </submittedName>
</protein>
<dbReference type="InterPro" id="IPR006977">
    <property type="entry name" value="Yip1_dom"/>
</dbReference>
<reference evidence="7 8" key="1">
    <citation type="journal article" date="2019" name="Int. J. Syst. Evol. Microbiol.">
        <title>The Global Catalogue of Microorganisms (GCM) 10K type strain sequencing project: providing services to taxonomists for standard genome sequencing and annotation.</title>
        <authorList>
            <consortium name="The Broad Institute Genomics Platform"/>
            <consortium name="The Broad Institute Genome Sequencing Center for Infectious Disease"/>
            <person name="Wu L."/>
            <person name="Ma J."/>
        </authorList>
    </citation>
    <scope>NUCLEOTIDE SEQUENCE [LARGE SCALE GENOMIC DNA]</scope>
    <source>
        <strain evidence="7 8">PSRA2</strain>
    </source>
</reference>
<keyword evidence="2 5" id="KW-0812">Transmembrane</keyword>
<evidence type="ECO:0000256" key="3">
    <source>
        <dbReference type="ARBA" id="ARBA00022989"/>
    </source>
</evidence>
<sequence length="218" mass="21964">MVLEIVTDPDSALRRRADDPGVLLPAGIVTLVAVVAVVAAYPSSELTSQLATGAIAESGEAVDEGTASAISAAAGTVGLVGAFLGVYVQWALYAVAFYALARVAFDGSGSLSDTFAGVGWGYVPALVGIAVRAAANFSVFAGETLPEGSAAAGEALAALQSDPILTAATVFGLLMLLWSGYIWTVAMQHFHGLSRRDAAIVVGVPVALGVVSRLSGLV</sequence>
<evidence type="ECO:0000256" key="5">
    <source>
        <dbReference type="SAM" id="Phobius"/>
    </source>
</evidence>
<organism evidence="7 8">
    <name type="scientific">Halomarina ordinaria</name>
    <dbReference type="NCBI Taxonomy" id="3033939"/>
    <lineage>
        <taxon>Archaea</taxon>
        <taxon>Methanobacteriati</taxon>
        <taxon>Methanobacteriota</taxon>
        <taxon>Stenosarchaea group</taxon>
        <taxon>Halobacteria</taxon>
        <taxon>Halobacteriales</taxon>
        <taxon>Natronomonadaceae</taxon>
        <taxon>Halomarina</taxon>
    </lineage>
</organism>
<dbReference type="RefSeq" id="WP_304448001.1">
    <property type="nucleotide sequence ID" value="NZ_JARRAH010000001.1"/>
</dbReference>
<dbReference type="Proteomes" id="UP001596406">
    <property type="component" value="Unassembled WGS sequence"/>
</dbReference>
<comment type="subcellular location">
    <subcellularLocation>
        <location evidence="1">Membrane</location>
        <topology evidence="1">Multi-pass membrane protein</topology>
    </subcellularLocation>
</comment>
<feature type="transmembrane region" description="Helical" evidence="5">
    <location>
        <begin position="164"/>
        <end position="186"/>
    </location>
</feature>
<evidence type="ECO:0000256" key="1">
    <source>
        <dbReference type="ARBA" id="ARBA00004141"/>
    </source>
</evidence>
<keyword evidence="8" id="KW-1185">Reference proteome</keyword>
<feature type="transmembrane region" description="Helical" evidence="5">
    <location>
        <begin position="87"/>
        <end position="105"/>
    </location>
</feature>
<comment type="caution">
    <text evidence="7">The sequence shown here is derived from an EMBL/GenBank/DDBJ whole genome shotgun (WGS) entry which is preliminary data.</text>
</comment>
<feature type="transmembrane region" description="Helical" evidence="5">
    <location>
        <begin position="198"/>
        <end position="216"/>
    </location>
</feature>
<evidence type="ECO:0000313" key="8">
    <source>
        <dbReference type="Proteomes" id="UP001596406"/>
    </source>
</evidence>
<gene>
    <name evidence="7" type="ORF">ACFQHK_07320</name>
</gene>
<feature type="domain" description="Yip1" evidence="6">
    <location>
        <begin position="4"/>
        <end position="211"/>
    </location>
</feature>
<accession>A0ABD5U706</accession>
<evidence type="ECO:0000259" key="6">
    <source>
        <dbReference type="Pfam" id="PF04893"/>
    </source>
</evidence>
<name>A0ABD5U706_9EURY</name>
<proteinExistence type="predicted"/>
<evidence type="ECO:0000313" key="7">
    <source>
        <dbReference type="EMBL" id="MFC6836314.1"/>
    </source>
</evidence>
<dbReference type="Pfam" id="PF04893">
    <property type="entry name" value="Yip1"/>
    <property type="match status" value="1"/>
</dbReference>
<feature type="transmembrane region" description="Helical" evidence="5">
    <location>
        <begin position="21"/>
        <end position="41"/>
    </location>
</feature>
<keyword evidence="3 5" id="KW-1133">Transmembrane helix</keyword>
<dbReference type="AlphaFoldDB" id="A0ABD5U706"/>
<feature type="transmembrane region" description="Helical" evidence="5">
    <location>
        <begin position="117"/>
        <end position="135"/>
    </location>
</feature>
<evidence type="ECO:0000256" key="4">
    <source>
        <dbReference type="ARBA" id="ARBA00023136"/>
    </source>
</evidence>
<dbReference type="EMBL" id="JBHSXM010000001">
    <property type="protein sequence ID" value="MFC6836314.1"/>
    <property type="molecule type" value="Genomic_DNA"/>
</dbReference>
<dbReference type="GO" id="GO:0016020">
    <property type="term" value="C:membrane"/>
    <property type="evidence" value="ECO:0007669"/>
    <property type="project" value="UniProtKB-SubCell"/>
</dbReference>
<evidence type="ECO:0000256" key="2">
    <source>
        <dbReference type="ARBA" id="ARBA00022692"/>
    </source>
</evidence>
<keyword evidence="4 5" id="KW-0472">Membrane</keyword>